<feature type="compositionally biased region" description="Gly residues" evidence="1">
    <location>
        <begin position="104"/>
        <end position="125"/>
    </location>
</feature>
<organism evidence="3">
    <name type="scientific">Lygus hesperus</name>
    <name type="common">Western plant bug</name>
    <dbReference type="NCBI Taxonomy" id="30085"/>
    <lineage>
        <taxon>Eukaryota</taxon>
        <taxon>Metazoa</taxon>
        <taxon>Ecdysozoa</taxon>
        <taxon>Arthropoda</taxon>
        <taxon>Hexapoda</taxon>
        <taxon>Insecta</taxon>
        <taxon>Pterygota</taxon>
        <taxon>Neoptera</taxon>
        <taxon>Paraneoptera</taxon>
        <taxon>Hemiptera</taxon>
        <taxon>Heteroptera</taxon>
        <taxon>Panheteroptera</taxon>
        <taxon>Cimicomorpha</taxon>
        <taxon>Miridae</taxon>
        <taxon>Mirini</taxon>
        <taxon>Lygus</taxon>
    </lineage>
</organism>
<accession>A0A0A9Y7Y8</accession>
<dbReference type="PROSITE" id="PS51257">
    <property type="entry name" value="PROKAR_LIPOPROTEIN"/>
    <property type="match status" value="1"/>
</dbReference>
<evidence type="ECO:0000256" key="1">
    <source>
        <dbReference type="SAM" id="MobiDB-lite"/>
    </source>
</evidence>
<proteinExistence type="predicted"/>
<protein>
    <submittedName>
        <fullName evidence="3">Uncharacterized protein</fullName>
    </submittedName>
</protein>
<reference evidence="3" key="1">
    <citation type="journal article" date="2014" name="PLoS ONE">
        <title>Transcriptome-Based Identification of ABC Transporters in the Western Tarnished Plant Bug Lygus hesperus.</title>
        <authorList>
            <person name="Hull J.J."/>
            <person name="Chaney K."/>
            <person name="Geib S.M."/>
            <person name="Fabrick J.A."/>
            <person name="Brent C.S."/>
            <person name="Walsh D."/>
            <person name="Lavine L.C."/>
        </authorList>
    </citation>
    <scope>NUCLEOTIDE SEQUENCE</scope>
</reference>
<keyword evidence="2" id="KW-0732">Signal</keyword>
<dbReference type="AlphaFoldDB" id="A0A0A9Y7Y8"/>
<name>A0A0A9Y7Y8_LYGHE</name>
<evidence type="ECO:0000256" key="2">
    <source>
        <dbReference type="SAM" id="SignalP"/>
    </source>
</evidence>
<feature type="chain" id="PRO_5002051866" evidence="2">
    <location>
        <begin position="27"/>
        <end position="198"/>
    </location>
</feature>
<gene>
    <name evidence="3" type="ORF">CM83_14082</name>
</gene>
<feature type="region of interest" description="Disordered" evidence="1">
    <location>
        <begin position="104"/>
        <end position="139"/>
    </location>
</feature>
<feature type="signal peptide" evidence="2">
    <location>
        <begin position="1"/>
        <end position="26"/>
    </location>
</feature>
<reference evidence="3" key="2">
    <citation type="submission" date="2014-07" db="EMBL/GenBank/DDBJ databases">
        <authorList>
            <person name="Hull J."/>
        </authorList>
    </citation>
    <scope>NUCLEOTIDE SEQUENCE</scope>
</reference>
<dbReference type="EMBL" id="GBHO01017979">
    <property type="protein sequence ID" value="JAG25625.1"/>
    <property type="molecule type" value="Transcribed_RNA"/>
</dbReference>
<evidence type="ECO:0000313" key="3">
    <source>
        <dbReference type="EMBL" id="JAG25625.1"/>
    </source>
</evidence>
<sequence>MSNEYTRTMNLIAAFLVLFACHQAQGMTEEECADVYKTIMNKVVELGNNEIAVAKRIYNVKVDLEHLRGATFSMARRAKRHAKKLVRYQNLLLKGAKKRCGNGGGDYPGGGYPGEDGSGGDGSGGDDTPPNVGPPPNNFVPTEDQMYYCPDKNCVSHVCSFGIIGTPVFQQKSQEKSQKGWDLNKWIDMYVDPDDHDS</sequence>